<dbReference type="Proteomes" id="UP001218188">
    <property type="component" value="Unassembled WGS sequence"/>
</dbReference>
<protein>
    <recommendedName>
        <fullName evidence="3">Nuclear transport factor 2 family protein</fullName>
    </recommendedName>
</protein>
<evidence type="ECO:0008006" key="3">
    <source>
        <dbReference type="Google" id="ProtNLM"/>
    </source>
</evidence>
<accession>A0AAD6S2W7</accession>
<dbReference type="InterPro" id="IPR032710">
    <property type="entry name" value="NTF2-like_dom_sf"/>
</dbReference>
<comment type="caution">
    <text evidence="1">The sequence shown here is derived from an EMBL/GenBank/DDBJ whole genome shotgun (WGS) entry which is preliminary data.</text>
</comment>
<dbReference type="EMBL" id="JARJCM010000289">
    <property type="protein sequence ID" value="KAJ7019562.1"/>
    <property type="molecule type" value="Genomic_DNA"/>
</dbReference>
<dbReference type="AlphaFoldDB" id="A0AAD6S2W7"/>
<sequence length="138" mass="15420">MTQTVRYNIDGLSAEQLSVLAVAETFLSGIRLRDKALMLAQVLPEGGATLLRNGVPLHTTLAGVVERLPFDWPQKMSEPIVGTPVVLIDRDIAMAWTPYEFWMDDNLDHVGTDIWSFVKQDGKWIISGLADNNRKPDQ</sequence>
<organism evidence="1 2">
    <name type="scientific">Mycena alexandri</name>
    <dbReference type="NCBI Taxonomy" id="1745969"/>
    <lineage>
        <taxon>Eukaryota</taxon>
        <taxon>Fungi</taxon>
        <taxon>Dikarya</taxon>
        <taxon>Basidiomycota</taxon>
        <taxon>Agaricomycotina</taxon>
        <taxon>Agaricomycetes</taxon>
        <taxon>Agaricomycetidae</taxon>
        <taxon>Agaricales</taxon>
        <taxon>Marasmiineae</taxon>
        <taxon>Mycenaceae</taxon>
        <taxon>Mycena</taxon>
    </lineage>
</organism>
<name>A0AAD6S2W7_9AGAR</name>
<reference evidence="1" key="1">
    <citation type="submission" date="2023-03" db="EMBL/GenBank/DDBJ databases">
        <title>Massive genome expansion in bonnet fungi (Mycena s.s.) driven by repeated elements and novel gene families across ecological guilds.</title>
        <authorList>
            <consortium name="Lawrence Berkeley National Laboratory"/>
            <person name="Harder C.B."/>
            <person name="Miyauchi S."/>
            <person name="Viragh M."/>
            <person name="Kuo A."/>
            <person name="Thoen E."/>
            <person name="Andreopoulos B."/>
            <person name="Lu D."/>
            <person name="Skrede I."/>
            <person name="Drula E."/>
            <person name="Henrissat B."/>
            <person name="Morin E."/>
            <person name="Kohler A."/>
            <person name="Barry K."/>
            <person name="LaButti K."/>
            <person name="Morin E."/>
            <person name="Salamov A."/>
            <person name="Lipzen A."/>
            <person name="Mereny Z."/>
            <person name="Hegedus B."/>
            <person name="Baldrian P."/>
            <person name="Stursova M."/>
            <person name="Weitz H."/>
            <person name="Taylor A."/>
            <person name="Grigoriev I.V."/>
            <person name="Nagy L.G."/>
            <person name="Martin F."/>
            <person name="Kauserud H."/>
        </authorList>
    </citation>
    <scope>NUCLEOTIDE SEQUENCE</scope>
    <source>
        <strain evidence="1">CBHHK200</strain>
    </source>
</reference>
<dbReference type="SUPFAM" id="SSF54427">
    <property type="entry name" value="NTF2-like"/>
    <property type="match status" value="1"/>
</dbReference>
<gene>
    <name evidence="1" type="ORF">C8F04DRAFT_1276090</name>
</gene>
<evidence type="ECO:0000313" key="1">
    <source>
        <dbReference type="EMBL" id="KAJ7019562.1"/>
    </source>
</evidence>
<evidence type="ECO:0000313" key="2">
    <source>
        <dbReference type="Proteomes" id="UP001218188"/>
    </source>
</evidence>
<dbReference type="Gene3D" id="3.10.450.50">
    <property type="match status" value="1"/>
</dbReference>
<keyword evidence="2" id="KW-1185">Reference proteome</keyword>
<proteinExistence type="predicted"/>